<accession>A0A0D2J984</accession>
<feature type="region of interest" description="Disordered" evidence="1">
    <location>
        <begin position="43"/>
        <end position="66"/>
    </location>
</feature>
<protein>
    <submittedName>
        <fullName evidence="2">Uncharacterized protein</fullName>
    </submittedName>
</protein>
<dbReference type="GeneID" id="25728954"/>
<proteinExistence type="predicted"/>
<evidence type="ECO:0000313" key="3">
    <source>
        <dbReference type="Proteomes" id="UP000054498"/>
    </source>
</evidence>
<reference evidence="2 3" key="1">
    <citation type="journal article" date="2013" name="BMC Genomics">
        <title>Reconstruction of the lipid metabolism for the microalga Monoraphidium neglectum from its genome sequence reveals characteristics suitable for biofuel production.</title>
        <authorList>
            <person name="Bogen C."/>
            <person name="Al-Dilaimi A."/>
            <person name="Albersmeier A."/>
            <person name="Wichmann J."/>
            <person name="Grundmann M."/>
            <person name="Rupp O."/>
            <person name="Lauersen K.J."/>
            <person name="Blifernez-Klassen O."/>
            <person name="Kalinowski J."/>
            <person name="Goesmann A."/>
            <person name="Mussgnug J.H."/>
            <person name="Kruse O."/>
        </authorList>
    </citation>
    <scope>NUCLEOTIDE SEQUENCE [LARGE SCALE GENOMIC DNA]</scope>
    <source>
        <strain evidence="2 3">SAG 48.87</strain>
    </source>
</reference>
<dbReference type="RefSeq" id="XP_013895312.1">
    <property type="nucleotide sequence ID" value="XM_014039858.1"/>
</dbReference>
<dbReference type="AlphaFoldDB" id="A0A0D2J984"/>
<name>A0A0D2J984_9CHLO</name>
<dbReference type="Proteomes" id="UP000054498">
    <property type="component" value="Unassembled WGS sequence"/>
</dbReference>
<feature type="non-terminal residue" evidence="2">
    <location>
        <position position="66"/>
    </location>
</feature>
<feature type="region of interest" description="Disordered" evidence="1">
    <location>
        <begin position="1"/>
        <end position="21"/>
    </location>
</feature>
<dbReference type="KEGG" id="mng:MNEG_11669"/>
<gene>
    <name evidence="2" type="ORF">MNEG_11669</name>
</gene>
<sequence>MGPSTVPPHQSEEGEPALKAEPVVFQPPGEAIVVEEDVKQPLNSHNEDAGLLPALMATPPRMPRRG</sequence>
<dbReference type="EMBL" id="KK103073">
    <property type="protein sequence ID" value="KIY96292.1"/>
    <property type="molecule type" value="Genomic_DNA"/>
</dbReference>
<keyword evidence="3" id="KW-1185">Reference proteome</keyword>
<evidence type="ECO:0000313" key="2">
    <source>
        <dbReference type="EMBL" id="KIY96292.1"/>
    </source>
</evidence>
<evidence type="ECO:0000256" key="1">
    <source>
        <dbReference type="SAM" id="MobiDB-lite"/>
    </source>
</evidence>
<organism evidence="2 3">
    <name type="scientific">Monoraphidium neglectum</name>
    <dbReference type="NCBI Taxonomy" id="145388"/>
    <lineage>
        <taxon>Eukaryota</taxon>
        <taxon>Viridiplantae</taxon>
        <taxon>Chlorophyta</taxon>
        <taxon>core chlorophytes</taxon>
        <taxon>Chlorophyceae</taxon>
        <taxon>CS clade</taxon>
        <taxon>Sphaeropleales</taxon>
        <taxon>Selenastraceae</taxon>
        <taxon>Monoraphidium</taxon>
    </lineage>
</organism>